<dbReference type="InterPro" id="IPR012347">
    <property type="entry name" value="Ferritin-like"/>
</dbReference>
<protein>
    <submittedName>
        <fullName evidence="2">DUF305 domain-containing protein</fullName>
    </submittedName>
</protein>
<dbReference type="RefSeq" id="WP_357974818.1">
    <property type="nucleotide sequence ID" value="NZ_JBFAIH010000002.1"/>
</dbReference>
<reference evidence="2 3" key="1">
    <citation type="submission" date="2024-06" db="EMBL/GenBank/DDBJ databases">
        <title>The Natural Products Discovery Center: Release of the First 8490 Sequenced Strains for Exploring Actinobacteria Biosynthetic Diversity.</title>
        <authorList>
            <person name="Kalkreuter E."/>
            <person name="Kautsar S.A."/>
            <person name="Yang D."/>
            <person name="Bader C.D."/>
            <person name="Teijaro C.N."/>
            <person name="Fluegel L."/>
            <person name="Davis C.M."/>
            <person name="Simpson J.R."/>
            <person name="Lauterbach L."/>
            <person name="Steele A.D."/>
            <person name="Gui C."/>
            <person name="Meng S."/>
            <person name="Li G."/>
            <person name="Viehrig K."/>
            <person name="Ye F."/>
            <person name="Su P."/>
            <person name="Kiefer A.F."/>
            <person name="Nichols A."/>
            <person name="Cepeda A.J."/>
            <person name="Yan W."/>
            <person name="Fan B."/>
            <person name="Jiang Y."/>
            <person name="Adhikari A."/>
            <person name="Zheng C.-J."/>
            <person name="Schuster L."/>
            <person name="Cowan T.M."/>
            <person name="Smanski M.J."/>
            <person name="Chevrette M.G."/>
            <person name="De Carvalho L.P.S."/>
            <person name="Shen B."/>
        </authorList>
    </citation>
    <scope>NUCLEOTIDE SEQUENCE [LARGE SCALE GENOMIC DNA]</scope>
    <source>
        <strain evidence="2 3">NPDC050671</strain>
    </source>
</reference>
<accession>A0ABV3F434</accession>
<dbReference type="Proteomes" id="UP001551658">
    <property type="component" value="Unassembled WGS sequence"/>
</dbReference>
<organism evidence="2 3">
    <name type="scientific">Nocardia fusca</name>
    <dbReference type="NCBI Taxonomy" id="941183"/>
    <lineage>
        <taxon>Bacteria</taxon>
        <taxon>Bacillati</taxon>
        <taxon>Actinomycetota</taxon>
        <taxon>Actinomycetes</taxon>
        <taxon>Mycobacteriales</taxon>
        <taxon>Nocardiaceae</taxon>
        <taxon>Nocardia</taxon>
    </lineage>
</organism>
<dbReference type="EMBL" id="JBFAIH010000002">
    <property type="protein sequence ID" value="MEV0362407.1"/>
    <property type="molecule type" value="Genomic_DNA"/>
</dbReference>
<comment type="caution">
    <text evidence="2">The sequence shown here is derived from an EMBL/GenBank/DDBJ whole genome shotgun (WGS) entry which is preliminary data.</text>
</comment>
<dbReference type="PANTHER" id="PTHR36933:SF1">
    <property type="entry name" value="SLL0788 PROTEIN"/>
    <property type="match status" value="1"/>
</dbReference>
<proteinExistence type="predicted"/>
<dbReference type="Gene3D" id="1.20.1260.10">
    <property type="match status" value="1"/>
</dbReference>
<name>A0ABV3F434_9NOCA</name>
<dbReference type="PANTHER" id="PTHR36933">
    <property type="entry name" value="SLL0788 PROTEIN"/>
    <property type="match status" value="1"/>
</dbReference>
<dbReference type="Pfam" id="PF03713">
    <property type="entry name" value="DUF305"/>
    <property type="match status" value="1"/>
</dbReference>
<keyword evidence="3" id="KW-1185">Reference proteome</keyword>
<evidence type="ECO:0000313" key="2">
    <source>
        <dbReference type="EMBL" id="MEV0362407.1"/>
    </source>
</evidence>
<sequence length="208" mass="21890">MTRRLLCGAAVSSVLLLLVLGAALRPLFIHESRAATPVLTPAEIGFVQDMAGHHQQALTLVDNLAADTDPTVRRLAEQIADAQRLEIGMMLGWLRLAGATPTNPHPMAWMPAGHHGTGPAISAMPGMATRADLDALAAARGGAAETMFLQLMYRHHRGGVTMAQAFDELSTGGPVEQAARDMISTQSQESGMIGLLLAQRGATAAGQR</sequence>
<evidence type="ECO:0000259" key="1">
    <source>
        <dbReference type="Pfam" id="PF03713"/>
    </source>
</evidence>
<dbReference type="InterPro" id="IPR005183">
    <property type="entry name" value="DUF305_CopM-like"/>
</dbReference>
<evidence type="ECO:0000313" key="3">
    <source>
        <dbReference type="Proteomes" id="UP001551658"/>
    </source>
</evidence>
<feature type="domain" description="DUF305" evidence="1">
    <location>
        <begin position="43"/>
        <end position="190"/>
    </location>
</feature>
<gene>
    <name evidence="2" type="ORF">AB0H72_06860</name>
</gene>